<comment type="catalytic activity">
    <reaction evidence="1">
        <text>O-phospho-L-threonyl-[protein] + H2O = L-threonyl-[protein] + phosphate</text>
        <dbReference type="Rhea" id="RHEA:47004"/>
        <dbReference type="Rhea" id="RHEA-COMP:11060"/>
        <dbReference type="Rhea" id="RHEA-COMP:11605"/>
        <dbReference type="ChEBI" id="CHEBI:15377"/>
        <dbReference type="ChEBI" id="CHEBI:30013"/>
        <dbReference type="ChEBI" id="CHEBI:43474"/>
        <dbReference type="ChEBI" id="CHEBI:61977"/>
        <dbReference type="EC" id="3.1.3.16"/>
    </reaction>
</comment>
<dbReference type="SMART" id="SM00331">
    <property type="entry name" value="PP2C_SIG"/>
    <property type="match status" value="1"/>
</dbReference>
<dbReference type="OrthoDB" id="60843at2759"/>
<dbReference type="Proteomes" id="UP000039865">
    <property type="component" value="Unassembled WGS sequence"/>
</dbReference>
<dbReference type="InterPro" id="IPR001932">
    <property type="entry name" value="PPM-type_phosphatase-like_dom"/>
</dbReference>
<keyword evidence="1" id="KW-0464">Manganese</keyword>
<dbReference type="SUPFAM" id="SSF81606">
    <property type="entry name" value="PP2C-like"/>
    <property type="match status" value="1"/>
</dbReference>
<feature type="domain" description="PPM-type phosphatase" evidence="2">
    <location>
        <begin position="78"/>
        <end position="335"/>
    </location>
</feature>
<accession>A0A078A046</accession>
<evidence type="ECO:0000259" key="2">
    <source>
        <dbReference type="PROSITE" id="PS51746"/>
    </source>
</evidence>
<keyword evidence="1" id="KW-0904">Protein phosphatase</keyword>
<comment type="catalytic activity">
    <reaction evidence="1">
        <text>O-phospho-L-seryl-[protein] + H2O = L-seryl-[protein] + phosphate</text>
        <dbReference type="Rhea" id="RHEA:20629"/>
        <dbReference type="Rhea" id="RHEA-COMP:9863"/>
        <dbReference type="Rhea" id="RHEA-COMP:11604"/>
        <dbReference type="ChEBI" id="CHEBI:15377"/>
        <dbReference type="ChEBI" id="CHEBI:29999"/>
        <dbReference type="ChEBI" id="CHEBI:43474"/>
        <dbReference type="ChEBI" id="CHEBI:83421"/>
        <dbReference type="EC" id="3.1.3.16"/>
    </reaction>
</comment>
<protein>
    <recommendedName>
        <fullName evidence="1">Protein phosphatase</fullName>
        <ecNumber evidence="1">3.1.3.16</ecNumber>
    </recommendedName>
</protein>
<dbReference type="InParanoid" id="A0A078A046"/>
<dbReference type="EMBL" id="CCKQ01003039">
    <property type="protein sequence ID" value="CDW74148.1"/>
    <property type="molecule type" value="Genomic_DNA"/>
</dbReference>
<dbReference type="AlphaFoldDB" id="A0A078A046"/>
<keyword evidence="1" id="KW-0378">Hydrolase</keyword>
<dbReference type="PANTHER" id="PTHR12320:SF1">
    <property type="entry name" value="PROTEIN PHOSPHATASE PTC7 HOMOLOG"/>
    <property type="match status" value="1"/>
</dbReference>
<organism evidence="3 4">
    <name type="scientific">Stylonychia lemnae</name>
    <name type="common">Ciliate</name>
    <dbReference type="NCBI Taxonomy" id="5949"/>
    <lineage>
        <taxon>Eukaryota</taxon>
        <taxon>Sar</taxon>
        <taxon>Alveolata</taxon>
        <taxon>Ciliophora</taxon>
        <taxon>Intramacronucleata</taxon>
        <taxon>Spirotrichea</taxon>
        <taxon>Stichotrichia</taxon>
        <taxon>Sporadotrichida</taxon>
        <taxon>Oxytrichidae</taxon>
        <taxon>Stylonychinae</taxon>
        <taxon>Stylonychia</taxon>
    </lineage>
</organism>
<keyword evidence="1" id="KW-0460">Magnesium</keyword>
<dbReference type="OMA" id="FKTEGQW"/>
<dbReference type="PROSITE" id="PS51746">
    <property type="entry name" value="PPM_2"/>
    <property type="match status" value="1"/>
</dbReference>
<evidence type="ECO:0000256" key="1">
    <source>
        <dbReference type="RuleBase" id="RU366020"/>
    </source>
</evidence>
<dbReference type="InterPro" id="IPR039123">
    <property type="entry name" value="PPTC7"/>
</dbReference>
<gene>
    <name evidence="3" type="primary">Contig7800.g8325</name>
    <name evidence="3" type="ORF">STYLEM_3142</name>
</gene>
<dbReference type="GO" id="GO:0046872">
    <property type="term" value="F:metal ion binding"/>
    <property type="evidence" value="ECO:0007669"/>
    <property type="project" value="UniProtKB-UniRule"/>
</dbReference>
<proteinExistence type="inferred from homology"/>
<dbReference type="GO" id="GO:0004722">
    <property type="term" value="F:protein serine/threonine phosphatase activity"/>
    <property type="evidence" value="ECO:0007669"/>
    <property type="project" value="UniProtKB-EC"/>
</dbReference>
<dbReference type="PANTHER" id="PTHR12320">
    <property type="entry name" value="PROTEIN PHOSPHATASE 2C"/>
    <property type="match status" value="1"/>
</dbReference>
<comment type="cofactor">
    <cofactor evidence="1">
        <name>Mn(2+)</name>
        <dbReference type="ChEBI" id="CHEBI:29035"/>
    </cofactor>
</comment>
<keyword evidence="4" id="KW-1185">Reference proteome</keyword>
<reference evidence="3 4" key="1">
    <citation type="submission" date="2014-06" db="EMBL/GenBank/DDBJ databases">
        <authorList>
            <person name="Swart Estienne"/>
        </authorList>
    </citation>
    <scope>NUCLEOTIDE SEQUENCE [LARGE SCALE GENOMIC DNA]</scope>
    <source>
        <strain evidence="3 4">130c</strain>
    </source>
</reference>
<dbReference type="SMART" id="SM00332">
    <property type="entry name" value="PP2Cc"/>
    <property type="match status" value="1"/>
</dbReference>
<sequence>MNFRNWQQYLKGNKLRLPNNSKLAVIFGLSAFCAGQKYFKHASFDVQRAEAEAKQPNMLPLAQTNQHDQLSHQKSHFTYGVSMLPHIEKRQRGGEDAYFADDQFMVVLDGVGGWNDQGVDPGLFSRQLVSLISLERHHNDQQTLKNILVEAVKKTTFKGSSTACLARINQNLGGAVLETTNLGDSGYALFRIKDERKETQDGIEPNPKIVLQFRSKEQQYSFNFPYQCGTNCDLPYNADDNSHILEENDILIMGSDGLFDNVYDEDLLNCIYPNFNKETKQITDHLAAAVCLSTKAEILGKDKKYFSPFAKHAKEQRKYFMGGKLDDVTVIVAQFHKSSHIQ</sequence>
<dbReference type="EC" id="3.1.3.16" evidence="1"/>
<keyword evidence="1" id="KW-0479">Metal-binding</keyword>
<comment type="cofactor">
    <cofactor evidence="1">
        <name>Mg(2+)</name>
        <dbReference type="ChEBI" id="CHEBI:18420"/>
    </cofactor>
</comment>
<name>A0A078A046_STYLE</name>
<evidence type="ECO:0000313" key="4">
    <source>
        <dbReference type="Proteomes" id="UP000039865"/>
    </source>
</evidence>
<dbReference type="Gene3D" id="3.60.40.10">
    <property type="entry name" value="PPM-type phosphatase domain"/>
    <property type="match status" value="1"/>
</dbReference>
<dbReference type="InterPro" id="IPR036457">
    <property type="entry name" value="PPM-type-like_dom_sf"/>
</dbReference>
<evidence type="ECO:0000313" key="3">
    <source>
        <dbReference type="EMBL" id="CDW74148.1"/>
    </source>
</evidence>
<comment type="similarity">
    <text evidence="1">Belongs to the PP2C family.</text>
</comment>